<gene>
    <name evidence="1" type="ORF">MNBD_DELTA04-1177</name>
</gene>
<evidence type="ECO:0000313" key="1">
    <source>
        <dbReference type="EMBL" id="VAW41261.1"/>
    </source>
</evidence>
<organism evidence="1">
    <name type="scientific">hydrothermal vent metagenome</name>
    <dbReference type="NCBI Taxonomy" id="652676"/>
    <lineage>
        <taxon>unclassified sequences</taxon>
        <taxon>metagenomes</taxon>
        <taxon>ecological metagenomes</taxon>
    </lineage>
</organism>
<protein>
    <submittedName>
        <fullName evidence="1">Uncharacterized protein</fullName>
    </submittedName>
</protein>
<reference evidence="1" key="1">
    <citation type="submission" date="2018-06" db="EMBL/GenBank/DDBJ databases">
        <authorList>
            <person name="Zhirakovskaya E."/>
        </authorList>
    </citation>
    <scope>NUCLEOTIDE SEQUENCE</scope>
</reference>
<name>A0A3B0VEB7_9ZZZZ</name>
<feature type="non-terminal residue" evidence="1">
    <location>
        <position position="378"/>
    </location>
</feature>
<dbReference type="AlphaFoldDB" id="A0A3B0VEB7"/>
<accession>A0A3B0VEB7</accession>
<proteinExistence type="predicted"/>
<dbReference type="EMBL" id="UOEY01000119">
    <property type="protein sequence ID" value="VAW41261.1"/>
    <property type="molecule type" value="Genomic_DNA"/>
</dbReference>
<sequence>MVERGKENSMKTYENKVVPPLNEVEDLTLFLNEDFDTDDVDLFEFTNAADSPLRQLKAIVLSLDWEITDATLEELSQEISNLQELEIFHNDQVSQIYLQGLDKVGNYIRAEQAYAHPNAMKLLLTLYYDFEKIISSADITGSEITGLLKADVRKFKILQYQIAQTSKKAAPESPVVSEPGPPEAIVDQHESLQKLYAIVLGLDWEVTDQGLQDLSEQLDILQERFAEDRYMLVLIKGLNALRLYITDERADAHPEAFSLVHFFYEGLRLLAEDEDLDAEKRRAILTDRVNSLNNLKLLVVNRAEAVKSSQEEFDLPSVKGLTAETMAPAVETVVDDVLEEEPEAGEITPALADTMEEGPANVAEEIEARAAEVPEELE</sequence>